<name>A0ABV2VDM4_9ACTN</name>
<comment type="caution">
    <text evidence="2">The sequence shown here is derived from an EMBL/GenBank/DDBJ whole genome shotgun (WGS) entry which is preliminary data.</text>
</comment>
<gene>
    <name evidence="2" type="ORF">ABZ071_03070</name>
</gene>
<evidence type="ECO:0000256" key="1">
    <source>
        <dbReference type="SAM" id="MobiDB-lite"/>
    </source>
</evidence>
<keyword evidence="3" id="KW-1185">Reference proteome</keyword>
<accession>A0ABV2VDM4</accession>
<protein>
    <submittedName>
        <fullName evidence="2">Uncharacterized protein</fullName>
    </submittedName>
</protein>
<dbReference type="RefSeq" id="WP_355663072.1">
    <property type="nucleotide sequence ID" value="NZ_JBEXRX010000004.1"/>
</dbReference>
<dbReference type="Proteomes" id="UP001550348">
    <property type="component" value="Unassembled WGS sequence"/>
</dbReference>
<feature type="region of interest" description="Disordered" evidence="1">
    <location>
        <begin position="67"/>
        <end position="91"/>
    </location>
</feature>
<proteinExistence type="predicted"/>
<dbReference type="EMBL" id="JBEXRX010000004">
    <property type="protein sequence ID" value="MEU0150906.1"/>
    <property type="molecule type" value="Genomic_DNA"/>
</dbReference>
<organism evidence="2 3">
    <name type="scientific">Micromonospora fulviviridis</name>
    <dbReference type="NCBI Taxonomy" id="47860"/>
    <lineage>
        <taxon>Bacteria</taxon>
        <taxon>Bacillati</taxon>
        <taxon>Actinomycetota</taxon>
        <taxon>Actinomycetes</taxon>
        <taxon>Micromonosporales</taxon>
        <taxon>Micromonosporaceae</taxon>
        <taxon>Micromonospora</taxon>
    </lineage>
</organism>
<sequence length="91" mass="10129">MDVRRLIANGREVTLSDEEFDVLVDAIDYAQHHFSREADLLAGRESERDRTIGREHDTAASILEGIRRALGDPGRDPDVAVPDTVPDDMEA</sequence>
<feature type="compositionally biased region" description="Basic and acidic residues" evidence="1">
    <location>
        <begin position="67"/>
        <end position="78"/>
    </location>
</feature>
<evidence type="ECO:0000313" key="3">
    <source>
        <dbReference type="Proteomes" id="UP001550348"/>
    </source>
</evidence>
<reference evidence="2 3" key="1">
    <citation type="submission" date="2024-06" db="EMBL/GenBank/DDBJ databases">
        <title>The Natural Products Discovery Center: Release of the First 8490 Sequenced Strains for Exploring Actinobacteria Biosynthetic Diversity.</title>
        <authorList>
            <person name="Kalkreuter E."/>
            <person name="Kautsar S.A."/>
            <person name="Yang D."/>
            <person name="Bader C.D."/>
            <person name="Teijaro C.N."/>
            <person name="Fluegel L."/>
            <person name="Davis C.M."/>
            <person name="Simpson J.R."/>
            <person name="Lauterbach L."/>
            <person name="Steele A.D."/>
            <person name="Gui C."/>
            <person name="Meng S."/>
            <person name="Li G."/>
            <person name="Viehrig K."/>
            <person name="Ye F."/>
            <person name="Su P."/>
            <person name="Kiefer A.F."/>
            <person name="Nichols A."/>
            <person name="Cepeda A.J."/>
            <person name="Yan W."/>
            <person name="Fan B."/>
            <person name="Jiang Y."/>
            <person name="Adhikari A."/>
            <person name="Zheng C.-J."/>
            <person name="Schuster L."/>
            <person name="Cowan T.M."/>
            <person name="Smanski M.J."/>
            <person name="Chevrette M.G."/>
            <person name="De Carvalho L.P.S."/>
            <person name="Shen B."/>
        </authorList>
    </citation>
    <scope>NUCLEOTIDE SEQUENCE [LARGE SCALE GENOMIC DNA]</scope>
    <source>
        <strain evidence="2 3">NPDC006286</strain>
    </source>
</reference>
<evidence type="ECO:0000313" key="2">
    <source>
        <dbReference type="EMBL" id="MEU0150906.1"/>
    </source>
</evidence>